<proteinExistence type="inferred from homology"/>
<dbReference type="KEGG" id="amah:DLM_3690"/>
<dbReference type="AlphaFoldDB" id="A0A3G9GIQ9"/>
<reference evidence="6" key="3">
    <citation type="journal article" date="2017" name="Plant Physiol. Biochem.">
        <title>Differential oxidative and antioxidative response of duckweed Lemna minor toward plant growth promoting/inhibiting bacteria.</title>
        <authorList>
            <person name="Ishizawa H."/>
            <person name="Kuroda M."/>
            <person name="Morikawa M."/>
            <person name="Ike M."/>
        </authorList>
    </citation>
    <scope>NUCLEOTIDE SEQUENCE [LARGE SCALE GENOMIC DNA]</scope>
    <source>
        <strain evidence="6">H3</strain>
    </source>
</reference>
<name>A0A3G9GIQ9_9NEIS</name>
<feature type="binding site" evidence="4">
    <location>
        <position position="136"/>
    </location>
    <ligand>
        <name>a divalent metal cation</name>
        <dbReference type="ChEBI" id="CHEBI:60240"/>
        <label>2</label>
    </ligand>
</feature>
<dbReference type="STRING" id="332411.VI06_15270"/>
<dbReference type="Proteomes" id="UP000198290">
    <property type="component" value="Chromosome"/>
</dbReference>
<dbReference type="InterPro" id="IPR001130">
    <property type="entry name" value="TatD-like"/>
</dbReference>
<accession>A0A3G9GIQ9</accession>
<feature type="binding site" evidence="4">
    <location>
        <position position="17"/>
    </location>
    <ligand>
        <name>a divalent metal cation</name>
        <dbReference type="ChEBI" id="CHEBI:60240"/>
        <label>1</label>
    </ligand>
</feature>
<dbReference type="Gene3D" id="3.20.20.140">
    <property type="entry name" value="Metal-dependent hydrolases"/>
    <property type="match status" value="1"/>
</dbReference>
<dbReference type="SUPFAM" id="SSF51556">
    <property type="entry name" value="Metallo-dependent hydrolases"/>
    <property type="match status" value="1"/>
</dbReference>
<feature type="binding site" evidence="4">
    <location>
        <position position="159"/>
    </location>
    <ligand>
        <name>a divalent metal cation</name>
        <dbReference type="ChEBI" id="CHEBI:60240"/>
        <label>2</label>
    </ligand>
</feature>
<dbReference type="GO" id="GO:0016788">
    <property type="term" value="F:hydrolase activity, acting on ester bonds"/>
    <property type="evidence" value="ECO:0007669"/>
    <property type="project" value="InterPro"/>
</dbReference>
<comment type="similarity">
    <text evidence="1">Belongs to the metallo-dependent hydrolases superfamily. TatD-type hydrolase family.</text>
</comment>
<evidence type="ECO:0000256" key="4">
    <source>
        <dbReference type="PIRSR" id="PIRSR005902-1"/>
    </source>
</evidence>
<dbReference type="InterPro" id="IPR032466">
    <property type="entry name" value="Metal_Hydrolase"/>
</dbReference>
<feature type="binding site" evidence="4">
    <location>
        <position position="100"/>
    </location>
    <ligand>
        <name>a divalent metal cation</name>
        <dbReference type="ChEBI" id="CHEBI:60240"/>
        <label>1</label>
    </ligand>
</feature>
<feature type="binding site" evidence="4">
    <location>
        <position position="209"/>
    </location>
    <ligand>
        <name>a divalent metal cation</name>
        <dbReference type="ChEBI" id="CHEBI:60240"/>
        <label>1</label>
    </ligand>
</feature>
<dbReference type="PANTHER" id="PTHR46124">
    <property type="entry name" value="D-AMINOACYL-TRNA DEACYLASE"/>
    <property type="match status" value="1"/>
</dbReference>
<evidence type="ECO:0000313" key="5">
    <source>
        <dbReference type="EMBL" id="BBF87274.1"/>
    </source>
</evidence>
<dbReference type="RefSeq" id="WP_089086377.1">
    <property type="nucleotide sequence ID" value="NZ_AP018823.1"/>
</dbReference>
<evidence type="ECO:0000256" key="2">
    <source>
        <dbReference type="ARBA" id="ARBA00022723"/>
    </source>
</evidence>
<dbReference type="InterPro" id="IPR018228">
    <property type="entry name" value="DNase_TatD-rel_CS"/>
</dbReference>
<evidence type="ECO:0000313" key="6">
    <source>
        <dbReference type="Proteomes" id="UP000198290"/>
    </source>
</evidence>
<dbReference type="PROSITE" id="PS01090">
    <property type="entry name" value="TATD_2"/>
    <property type="match status" value="1"/>
</dbReference>
<keyword evidence="6" id="KW-1185">Reference proteome</keyword>
<reference evidence="5 6" key="2">
    <citation type="journal article" date="2017" name="Genome Announc.">
        <title>Draft genome sequence of Aquitalea magnusonii strain H3, a plant growth-promoting bacterium of duckweed Lemna minor.</title>
        <authorList>
            <person name="Ishizawa H."/>
            <person name="Kuroda M."/>
            <person name="Ike M."/>
        </authorList>
    </citation>
    <scope>NUCLEOTIDE SEQUENCE [LARGE SCALE GENOMIC DNA]</scope>
    <source>
        <strain evidence="5 6">H3</strain>
    </source>
</reference>
<gene>
    <name evidence="5" type="ORF">DLM_3690</name>
</gene>
<dbReference type="OrthoDB" id="9810005at2"/>
<reference evidence="6" key="1">
    <citation type="journal article" date="2017" name="Biotechnol. Biofuels">
        <title>Evaluation of environmental bacterial communities as a factor affecting the growth of duckweed Lemna minor.</title>
        <authorList>
            <person name="Ishizawa H."/>
            <person name="Kuroda M."/>
            <person name="Morikawa M."/>
            <person name="Ike M."/>
        </authorList>
    </citation>
    <scope>NUCLEOTIDE SEQUENCE [LARGE SCALE GENOMIC DNA]</scope>
    <source>
        <strain evidence="6">H3</strain>
    </source>
</reference>
<dbReference type="PIRSF" id="PIRSF005902">
    <property type="entry name" value="DNase_TatD"/>
    <property type="match status" value="1"/>
</dbReference>
<dbReference type="EMBL" id="AP018823">
    <property type="protein sequence ID" value="BBF87274.1"/>
    <property type="molecule type" value="Genomic_DNA"/>
</dbReference>
<keyword evidence="2 4" id="KW-0479">Metal-binding</keyword>
<dbReference type="PROSITE" id="PS01091">
    <property type="entry name" value="TATD_3"/>
    <property type="match status" value="1"/>
</dbReference>
<dbReference type="CDD" id="cd01310">
    <property type="entry name" value="TatD_DNAse"/>
    <property type="match status" value="1"/>
</dbReference>
<dbReference type="PROSITE" id="PS01137">
    <property type="entry name" value="TATD_1"/>
    <property type="match status" value="1"/>
</dbReference>
<evidence type="ECO:0000256" key="1">
    <source>
        <dbReference type="ARBA" id="ARBA00009275"/>
    </source>
</evidence>
<organism evidence="5 6">
    <name type="scientific">Aquitalea magnusonii</name>
    <dbReference type="NCBI Taxonomy" id="332411"/>
    <lineage>
        <taxon>Bacteria</taxon>
        <taxon>Pseudomonadati</taxon>
        <taxon>Pseudomonadota</taxon>
        <taxon>Betaproteobacteria</taxon>
        <taxon>Neisseriales</taxon>
        <taxon>Chromobacteriaceae</taxon>
        <taxon>Aquitalea</taxon>
    </lineage>
</organism>
<dbReference type="FunFam" id="3.20.20.140:FF:000005">
    <property type="entry name" value="TatD family hydrolase"/>
    <property type="match status" value="1"/>
</dbReference>
<sequence length="265" mass="29122">MHFQSAPGPCLIDTHCHLDAAEFNGQRDEIVSTAQACGVGQLLLPSIHSDSFADSLAMRARYGCWIAFGLHPIYLARHQDDHLQLLEQHLQQHAPVAVGEIGLDYYLPGLDAARQESLLVEQLKLARKYNLPVLLHVRRAQDRVLKYLRQIPVPGGIAHAFNGSRQQAEAFIGLGFKLGFGGAMTYSGSRRIRELAATLPLSALVLETDAPDIRPEWAQQQPNVPANIKNFAAVLAGLRAMDLHTLTGALWRNSYQAIGLAMPNV</sequence>
<feature type="binding site" evidence="4">
    <location>
        <position position="15"/>
    </location>
    <ligand>
        <name>a divalent metal cation</name>
        <dbReference type="ChEBI" id="CHEBI:60240"/>
        <label>1</label>
    </ligand>
</feature>
<dbReference type="PANTHER" id="PTHR46124:SF2">
    <property type="entry name" value="D-AMINOACYL-TRNA DEACYLASE"/>
    <property type="match status" value="1"/>
</dbReference>
<dbReference type="Pfam" id="PF01026">
    <property type="entry name" value="TatD_DNase"/>
    <property type="match status" value="1"/>
</dbReference>
<evidence type="ECO:0000256" key="3">
    <source>
        <dbReference type="ARBA" id="ARBA00022801"/>
    </source>
</evidence>
<protein>
    <submittedName>
        <fullName evidence="5">Putative deoxyribonuclease YjjV</fullName>
    </submittedName>
</protein>
<keyword evidence="3" id="KW-0378">Hydrolase</keyword>
<dbReference type="GO" id="GO:0046872">
    <property type="term" value="F:metal ion binding"/>
    <property type="evidence" value="ECO:0007669"/>
    <property type="project" value="UniProtKB-KW"/>
</dbReference>